<comment type="similarity">
    <text evidence="2">Belongs to the AAA ATPase family.</text>
</comment>
<dbReference type="SUPFAM" id="SSF52540">
    <property type="entry name" value="P-loop containing nucleoside triphosphate hydrolases"/>
    <property type="match status" value="1"/>
</dbReference>
<dbReference type="GO" id="GO:0007033">
    <property type="term" value="P:vacuole organization"/>
    <property type="evidence" value="ECO:0007669"/>
    <property type="project" value="TreeGrafter"/>
</dbReference>
<dbReference type="GO" id="GO:0016197">
    <property type="term" value="P:endosomal transport"/>
    <property type="evidence" value="ECO:0007669"/>
    <property type="project" value="TreeGrafter"/>
</dbReference>
<dbReference type="Gene3D" id="1.10.8.60">
    <property type="match status" value="1"/>
</dbReference>
<dbReference type="InterPro" id="IPR041569">
    <property type="entry name" value="AAA_lid_3"/>
</dbReference>
<dbReference type="InterPro" id="IPR050304">
    <property type="entry name" value="MT-severing_AAA_ATPase"/>
</dbReference>
<evidence type="ECO:0000256" key="4">
    <source>
        <dbReference type="ARBA" id="ARBA00022840"/>
    </source>
</evidence>
<dbReference type="GO" id="GO:0016887">
    <property type="term" value="F:ATP hydrolysis activity"/>
    <property type="evidence" value="ECO:0007669"/>
    <property type="project" value="InterPro"/>
</dbReference>
<organism evidence="7 8">
    <name type="scientific">Rotaria sordida</name>
    <dbReference type="NCBI Taxonomy" id="392033"/>
    <lineage>
        <taxon>Eukaryota</taxon>
        <taxon>Metazoa</taxon>
        <taxon>Spiralia</taxon>
        <taxon>Gnathifera</taxon>
        <taxon>Rotifera</taxon>
        <taxon>Eurotatoria</taxon>
        <taxon>Bdelloidea</taxon>
        <taxon>Philodinida</taxon>
        <taxon>Philodinidae</taxon>
        <taxon>Rotaria</taxon>
    </lineage>
</organism>
<accession>A0A815HI72</accession>
<dbReference type="InterPro" id="IPR003959">
    <property type="entry name" value="ATPase_AAA_core"/>
</dbReference>
<evidence type="ECO:0000256" key="1">
    <source>
        <dbReference type="ARBA" id="ARBA00004370"/>
    </source>
</evidence>
<keyword evidence="4" id="KW-0067">ATP-binding</keyword>
<evidence type="ECO:0000313" key="7">
    <source>
        <dbReference type="EMBL" id="CAF1352527.1"/>
    </source>
</evidence>
<dbReference type="Proteomes" id="UP000663854">
    <property type="component" value="Unassembled WGS sequence"/>
</dbReference>
<evidence type="ECO:0000256" key="2">
    <source>
        <dbReference type="ARBA" id="ARBA00006914"/>
    </source>
</evidence>
<feature type="domain" description="AAA+ ATPase" evidence="5">
    <location>
        <begin position="102"/>
        <end position="231"/>
    </location>
</feature>
<dbReference type="SUPFAM" id="SSF116846">
    <property type="entry name" value="MIT domain"/>
    <property type="match status" value="1"/>
</dbReference>
<gene>
    <name evidence="7" type="ORF">PYM288_LOCUS32468</name>
</gene>
<dbReference type="FunFam" id="1.10.8.60:FF:000015">
    <property type="entry name" value="vacuolar protein sorting-associated protein 4A"/>
    <property type="match status" value="1"/>
</dbReference>
<evidence type="ECO:0000256" key="3">
    <source>
        <dbReference type="ARBA" id="ARBA00022741"/>
    </source>
</evidence>
<evidence type="ECO:0000259" key="5">
    <source>
        <dbReference type="SMART" id="SM00382"/>
    </source>
</evidence>
<dbReference type="Pfam" id="PF09336">
    <property type="entry name" value="Vps4_C"/>
    <property type="match status" value="1"/>
</dbReference>
<dbReference type="InterPro" id="IPR027417">
    <property type="entry name" value="P-loop_NTPase"/>
</dbReference>
<keyword evidence="3" id="KW-0547">Nucleotide-binding</keyword>
<protein>
    <recommendedName>
        <fullName evidence="9">Vesicle-fusing ATPase</fullName>
    </recommendedName>
</protein>
<evidence type="ECO:0000259" key="6">
    <source>
        <dbReference type="SMART" id="SM00745"/>
    </source>
</evidence>
<dbReference type="PANTHER" id="PTHR23074">
    <property type="entry name" value="AAA DOMAIN-CONTAINING"/>
    <property type="match status" value="1"/>
</dbReference>
<dbReference type="EMBL" id="CAJNOH010003899">
    <property type="protein sequence ID" value="CAF1352527.1"/>
    <property type="molecule type" value="Genomic_DNA"/>
</dbReference>
<dbReference type="PANTHER" id="PTHR23074:SF83">
    <property type="entry name" value="VACUOLAR PROTEIN SORTING-ASSOCIATED PROTEIN 4A"/>
    <property type="match status" value="1"/>
</dbReference>
<proteinExistence type="inferred from homology"/>
<dbReference type="Pfam" id="PF04212">
    <property type="entry name" value="MIT"/>
    <property type="match status" value="1"/>
</dbReference>
<dbReference type="Pfam" id="PF00004">
    <property type="entry name" value="AAA"/>
    <property type="match status" value="1"/>
</dbReference>
<comment type="caution">
    <text evidence="7">The sequence shown here is derived from an EMBL/GenBank/DDBJ whole genome shotgun (WGS) entry which is preliminary data.</text>
</comment>
<dbReference type="InterPro" id="IPR015415">
    <property type="entry name" value="Spast_Vps4_C"/>
</dbReference>
<dbReference type="InterPro" id="IPR003593">
    <property type="entry name" value="AAA+_ATPase"/>
</dbReference>
<dbReference type="GO" id="GO:0016020">
    <property type="term" value="C:membrane"/>
    <property type="evidence" value="ECO:0007669"/>
    <property type="project" value="UniProtKB-SubCell"/>
</dbReference>
<dbReference type="Gene3D" id="1.20.58.80">
    <property type="entry name" value="Phosphotransferase system, lactose/cellobiose-type IIA subunit"/>
    <property type="match status" value="1"/>
</dbReference>
<feature type="domain" description="MIT" evidence="6">
    <location>
        <begin position="5"/>
        <end position="84"/>
    </location>
</feature>
<evidence type="ECO:0008006" key="9">
    <source>
        <dbReference type="Google" id="ProtNLM"/>
    </source>
</evidence>
<name>A0A815HI72_9BILA</name>
<comment type="subcellular location">
    <subcellularLocation>
        <location evidence="1">Membrane</location>
    </subcellularLocation>
</comment>
<dbReference type="AlphaFoldDB" id="A0A815HI72"/>
<dbReference type="SMART" id="SM00745">
    <property type="entry name" value="MIT"/>
    <property type="match status" value="1"/>
</dbReference>
<dbReference type="SMART" id="SM00382">
    <property type="entry name" value="AAA"/>
    <property type="match status" value="1"/>
</dbReference>
<dbReference type="InterPro" id="IPR007330">
    <property type="entry name" value="MIT_dom"/>
</dbReference>
<evidence type="ECO:0000313" key="8">
    <source>
        <dbReference type="Proteomes" id="UP000663854"/>
    </source>
</evidence>
<reference evidence="7" key="1">
    <citation type="submission" date="2021-02" db="EMBL/GenBank/DDBJ databases">
        <authorList>
            <person name="Nowell W R."/>
        </authorList>
    </citation>
    <scope>NUCLEOTIDE SEQUENCE</scope>
</reference>
<sequence length="371" mass="42810">MTTGQTDYIQKAIRSAEQAAEKDKAQNYEAAAQHYMMAADWLKQAMKFDTMSAQMKQTIRPIIESYGQRAEEIINILKNGSDKRKAVADVDNCRRMMQYMVTDPKLSGTGKTHLVEALATECKSTLVAVNPTNLLSKWSGESKERVQHLFDLAREIQPCILFIDHVDSLYSQHNDIEYEISPWKNEFLVQMEDIRNDNSAVFIIAATHLPWKLDAAILKRFEKRIHIPLPDLKERALMFKIHLGTDTFHTIQEDQWIQLARRTERYSGADIAVVCKEALHRPIRRLCLATHFKQILNPKFDDHRQLWLPCSFDDPHAVPLTFDKILSAELCEPPVTLSDIQAAITIHKPTVTEYDLLSHQKFHWKICQECL</sequence>
<dbReference type="GO" id="GO:0005524">
    <property type="term" value="F:ATP binding"/>
    <property type="evidence" value="ECO:0007669"/>
    <property type="project" value="UniProtKB-KW"/>
</dbReference>
<dbReference type="InterPro" id="IPR036181">
    <property type="entry name" value="MIT_dom_sf"/>
</dbReference>
<dbReference type="Pfam" id="PF17862">
    <property type="entry name" value="AAA_lid_3"/>
    <property type="match status" value="1"/>
</dbReference>
<dbReference type="Gene3D" id="3.40.50.300">
    <property type="entry name" value="P-loop containing nucleotide triphosphate hydrolases"/>
    <property type="match status" value="1"/>
</dbReference>